<evidence type="ECO:0000313" key="1">
    <source>
        <dbReference type="EMBL" id="TKI86139.1"/>
    </source>
</evidence>
<name>A0A4U3AF50_BACMY</name>
<sequence length="84" mass="9710">MTIFSSSPSFTTKSRKIASAIGERQIFPRQTNNTRTIFLSLPFLVHFLTYTYSINNQLLIIKEIPTNLIGLKSFINENDKKMLR</sequence>
<protein>
    <submittedName>
        <fullName evidence="1">Uncharacterized protein</fullName>
    </submittedName>
</protein>
<dbReference type="Proteomes" id="UP000305524">
    <property type="component" value="Unassembled WGS sequence"/>
</dbReference>
<organism evidence="1 2">
    <name type="scientific">Bacillus mycoides</name>
    <dbReference type="NCBI Taxonomy" id="1405"/>
    <lineage>
        <taxon>Bacteria</taxon>
        <taxon>Bacillati</taxon>
        <taxon>Bacillota</taxon>
        <taxon>Bacilli</taxon>
        <taxon>Bacillales</taxon>
        <taxon>Bacillaceae</taxon>
        <taxon>Bacillus</taxon>
        <taxon>Bacillus cereus group</taxon>
    </lineage>
</organism>
<comment type="caution">
    <text evidence="1">The sequence shown here is derived from an EMBL/GenBank/DDBJ whole genome shotgun (WGS) entry which is preliminary data.</text>
</comment>
<reference evidence="1 2" key="1">
    <citation type="journal article" date="2019" name="Environ. Microbiol.">
        <title>An active ?-lactamase is a part of an orchestrated cell wall stress resistance network of Bacillus subtilis and related rhizosphere species.</title>
        <authorList>
            <person name="Bucher T."/>
            <person name="Keren-Paz A."/>
            <person name="Hausser J."/>
            <person name="Olender T."/>
            <person name="Cytryn E."/>
            <person name="Kolodkin-Gal I."/>
        </authorList>
    </citation>
    <scope>NUCLEOTIDE SEQUENCE [LARGE SCALE GENOMIC DNA]</scope>
    <source>
        <strain evidence="1 2">I186</strain>
    </source>
</reference>
<evidence type="ECO:0000313" key="2">
    <source>
        <dbReference type="Proteomes" id="UP000305524"/>
    </source>
</evidence>
<dbReference type="EMBL" id="SZOD01000140">
    <property type="protein sequence ID" value="TKI86139.1"/>
    <property type="molecule type" value="Genomic_DNA"/>
</dbReference>
<proteinExistence type="predicted"/>
<accession>A0A4U3AF50</accession>
<gene>
    <name evidence="1" type="ORF">FC701_07180</name>
</gene>
<dbReference type="AlphaFoldDB" id="A0A4U3AF50"/>